<name>A0A5A9NT13_9TELE</name>
<dbReference type="AlphaFoldDB" id="A0A5A9NT13"/>
<accession>A0A5A9NT13</accession>
<dbReference type="Proteomes" id="UP000324632">
    <property type="component" value="Chromosome 14"/>
</dbReference>
<evidence type="ECO:0000256" key="1">
    <source>
        <dbReference type="SAM" id="MobiDB-lite"/>
    </source>
</evidence>
<proteinExistence type="predicted"/>
<keyword evidence="3" id="KW-1185">Reference proteome</keyword>
<evidence type="ECO:0000313" key="2">
    <source>
        <dbReference type="EMBL" id="KAA0712131.1"/>
    </source>
</evidence>
<gene>
    <name evidence="2" type="ORF">E1301_Tti020505</name>
</gene>
<comment type="caution">
    <text evidence="2">The sequence shown here is derived from an EMBL/GenBank/DDBJ whole genome shotgun (WGS) entry which is preliminary data.</text>
</comment>
<feature type="compositionally biased region" description="Polar residues" evidence="1">
    <location>
        <begin position="72"/>
        <end position="82"/>
    </location>
</feature>
<organism evidence="2 3">
    <name type="scientific">Triplophysa tibetana</name>
    <dbReference type="NCBI Taxonomy" id="1572043"/>
    <lineage>
        <taxon>Eukaryota</taxon>
        <taxon>Metazoa</taxon>
        <taxon>Chordata</taxon>
        <taxon>Craniata</taxon>
        <taxon>Vertebrata</taxon>
        <taxon>Euteleostomi</taxon>
        <taxon>Actinopterygii</taxon>
        <taxon>Neopterygii</taxon>
        <taxon>Teleostei</taxon>
        <taxon>Ostariophysi</taxon>
        <taxon>Cypriniformes</taxon>
        <taxon>Nemacheilidae</taxon>
        <taxon>Triplophysa</taxon>
    </lineage>
</organism>
<sequence length="146" mass="16348">MSRFCLLVTQSAWKVIPYRTLLRTRGRVGFHLHAYSQTAPSAGRQMIRSKFVICSPSSVNAGHRIATKAAYSGQSDSPNQPSEGDIKDQPENGHLGFQDSFVTSGVFTVSELVRVSQSEREDLYVSQFFRLPLRGSPEEIERKERG</sequence>
<dbReference type="EMBL" id="SOYY01000014">
    <property type="protein sequence ID" value="KAA0712131.1"/>
    <property type="molecule type" value="Genomic_DNA"/>
</dbReference>
<reference evidence="2 3" key="1">
    <citation type="journal article" date="2019" name="Mol. Ecol. Resour.">
        <title>Chromosome-level genome assembly of Triplophysa tibetana, a fish adapted to the harsh high-altitude environment of the Tibetan Plateau.</title>
        <authorList>
            <person name="Yang X."/>
            <person name="Liu H."/>
            <person name="Ma Z."/>
            <person name="Zou Y."/>
            <person name="Zou M."/>
            <person name="Mao Y."/>
            <person name="Li X."/>
            <person name="Wang H."/>
            <person name="Chen T."/>
            <person name="Wang W."/>
            <person name="Yang R."/>
        </authorList>
    </citation>
    <scope>NUCLEOTIDE SEQUENCE [LARGE SCALE GENOMIC DNA]</scope>
    <source>
        <strain evidence="2">TTIB1903HZAU</strain>
        <tissue evidence="2">Muscle</tissue>
    </source>
</reference>
<protein>
    <submittedName>
        <fullName evidence="2">Nuclear factor 1 A-type</fullName>
    </submittedName>
</protein>
<feature type="region of interest" description="Disordered" evidence="1">
    <location>
        <begin position="67"/>
        <end position="96"/>
    </location>
</feature>
<evidence type="ECO:0000313" key="3">
    <source>
        <dbReference type="Proteomes" id="UP000324632"/>
    </source>
</evidence>